<evidence type="ECO:0000313" key="2">
    <source>
        <dbReference type="Proteomes" id="UP000536179"/>
    </source>
</evidence>
<sequence length="78" mass="8894">MSSPGRDTRRDKTSARSLVRSGWHLDEGHVKQCFLKEVIKWIIAVLANGVETLDESRRADAWVGHPTRDHTHFLSLSQ</sequence>
<comment type="caution">
    <text evidence="1">The sequence shown here is derived from an EMBL/GenBank/DDBJ whole genome shotgun (WGS) entry which is preliminary data.</text>
</comment>
<dbReference type="AlphaFoldDB" id="A0A7W5H996"/>
<keyword evidence="2" id="KW-1185">Reference proteome</keyword>
<protein>
    <submittedName>
        <fullName evidence="1">Uncharacterized protein</fullName>
    </submittedName>
</protein>
<dbReference type="EMBL" id="JACHXU010000028">
    <property type="protein sequence ID" value="MBB3209886.1"/>
    <property type="molecule type" value="Genomic_DNA"/>
</dbReference>
<accession>A0A7W5H996</accession>
<name>A0A7W5H996_9BACT</name>
<dbReference type="Proteomes" id="UP000536179">
    <property type="component" value="Unassembled WGS sequence"/>
</dbReference>
<organism evidence="1 2">
    <name type="scientific">Aporhodopirellula rubra</name>
    <dbReference type="NCBI Taxonomy" id="980271"/>
    <lineage>
        <taxon>Bacteria</taxon>
        <taxon>Pseudomonadati</taxon>
        <taxon>Planctomycetota</taxon>
        <taxon>Planctomycetia</taxon>
        <taxon>Pirellulales</taxon>
        <taxon>Pirellulaceae</taxon>
        <taxon>Aporhodopirellula</taxon>
    </lineage>
</organism>
<proteinExistence type="predicted"/>
<reference evidence="1 2" key="1">
    <citation type="submission" date="2020-08" db="EMBL/GenBank/DDBJ databases">
        <title>Genomic Encyclopedia of Type Strains, Phase III (KMG-III): the genomes of soil and plant-associated and newly described type strains.</title>
        <authorList>
            <person name="Whitman W."/>
        </authorList>
    </citation>
    <scope>NUCLEOTIDE SEQUENCE [LARGE SCALE GENOMIC DNA]</scope>
    <source>
        <strain evidence="1 2">CECT 8075</strain>
    </source>
</reference>
<gene>
    <name evidence="1" type="ORF">FHS27_005731</name>
</gene>
<evidence type="ECO:0000313" key="1">
    <source>
        <dbReference type="EMBL" id="MBB3209886.1"/>
    </source>
</evidence>